<organism evidence="1 2">
    <name type="scientific">Plakobranchus ocellatus</name>
    <dbReference type="NCBI Taxonomy" id="259542"/>
    <lineage>
        <taxon>Eukaryota</taxon>
        <taxon>Metazoa</taxon>
        <taxon>Spiralia</taxon>
        <taxon>Lophotrochozoa</taxon>
        <taxon>Mollusca</taxon>
        <taxon>Gastropoda</taxon>
        <taxon>Heterobranchia</taxon>
        <taxon>Euthyneura</taxon>
        <taxon>Panpulmonata</taxon>
        <taxon>Sacoglossa</taxon>
        <taxon>Placobranchoidea</taxon>
        <taxon>Plakobranchidae</taxon>
        <taxon>Plakobranchus</taxon>
    </lineage>
</organism>
<reference evidence="1 2" key="1">
    <citation type="journal article" date="2021" name="Elife">
        <title>Chloroplast acquisition without the gene transfer in kleptoplastic sea slugs, Plakobranchus ocellatus.</title>
        <authorList>
            <person name="Maeda T."/>
            <person name="Takahashi S."/>
            <person name="Yoshida T."/>
            <person name="Shimamura S."/>
            <person name="Takaki Y."/>
            <person name="Nagai Y."/>
            <person name="Toyoda A."/>
            <person name="Suzuki Y."/>
            <person name="Arimoto A."/>
            <person name="Ishii H."/>
            <person name="Satoh N."/>
            <person name="Nishiyama T."/>
            <person name="Hasebe M."/>
            <person name="Maruyama T."/>
            <person name="Minagawa J."/>
            <person name="Obokata J."/>
            <person name="Shigenobu S."/>
        </authorList>
    </citation>
    <scope>NUCLEOTIDE SEQUENCE [LARGE SCALE GENOMIC DNA]</scope>
</reference>
<protein>
    <submittedName>
        <fullName evidence="1">Uncharacterized protein</fullName>
    </submittedName>
</protein>
<dbReference type="AlphaFoldDB" id="A0AAV4AW35"/>
<name>A0AAV4AW35_9GAST</name>
<proteinExistence type="predicted"/>
<dbReference type="Proteomes" id="UP000735302">
    <property type="component" value="Unassembled WGS sequence"/>
</dbReference>
<dbReference type="EMBL" id="BLXT01004368">
    <property type="protein sequence ID" value="GFO12004.1"/>
    <property type="molecule type" value="Genomic_DNA"/>
</dbReference>
<sequence length="89" mass="10016">MTSDDAARTSVFRILFTWRRMAAEVEETSGEESISTDEPNLCSRVLSGVTCHTLVDTIGFSGIPGHEQETTEYYCFRDQEQKSFEVGDL</sequence>
<comment type="caution">
    <text evidence="1">The sequence shown here is derived from an EMBL/GenBank/DDBJ whole genome shotgun (WGS) entry which is preliminary data.</text>
</comment>
<accession>A0AAV4AW35</accession>
<gene>
    <name evidence="1" type="ORF">PoB_003850900</name>
</gene>
<evidence type="ECO:0000313" key="1">
    <source>
        <dbReference type="EMBL" id="GFO12004.1"/>
    </source>
</evidence>
<keyword evidence="2" id="KW-1185">Reference proteome</keyword>
<evidence type="ECO:0000313" key="2">
    <source>
        <dbReference type="Proteomes" id="UP000735302"/>
    </source>
</evidence>